<sequence length="533" mass="60667">MENFFIYFLKSSGLLVAFWLCFRIFLKRETFFQHHRVFLLFGVFTSFLLPLFQLKKIILVAPQPSQNLNFLIASNSAPIVEESINWFQVFIVIYTLGVTLLTFRFIIQLISLKRLLRKCEMAKDGKYTIATTAETVNPFSFFNTIVYNPKMYDDAAIKAILIHEKVHVDQKHSIDSIIANLLCIVQWINPFAWWYKKDIVQNLEFIADKNSVAILENKRDYQYLLLHQSGQYQPKTTIINPFFNSLIKKRIVMLNQSKSKQFNLIKYALITPLLAAFLIFFNTKTIAQVKETASTSTDQDFQINLSQIEISIDKNSSDENLTIDAKYVLDKTDVDLKFSRIKRNKLGEIIAIKATYKSENGQSGTYNIASDDPIEPFNFSVVMNKDKTIKAIGFKKNSIEDQNSFVFSTDVDSNETESTSSFQTVTTNTITIDSDNIENDSIFKNIDVSTIKKININKNKNGKGGKIEIEINEKNDPNPLVIIDGKEASPGFNLDTVDPDNIASINVLKDASAISKYGAKAQNGVIEIITKKK</sequence>
<evidence type="ECO:0000313" key="5">
    <source>
        <dbReference type="EMBL" id="SMC36430.1"/>
    </source>
</evidence>
<feature type="transmembrane region" description="Helical" evidence="2">
    <location>
        <begin position="6"/>
        <end position="25"/>
    </location>
</feature>
<evidence type="ECO:0000256" key="2">
    <source>
        <dbReference type="SAM" id="Phobius"/>
    </source>
</evidence>
<protein>
    <submittedName>
        <fullName evidence="5">TonB-dependent outer membrane receptor, SusC/RagA subfamily, signature region</fullName>
    </submittedName>
</protein>
<keyword evidence="1" id="KW-0813">Transport</keyword>
<name>A0A1W1YJM4_9FLAO</name>
<keyword evidence="5" id="KW-0675">Receptor</keyword>
<dbReference type="Proteomes" id="UP000192360">
    <property type="component" value="Unassembled WGS sequence"/>
</dbReference>
<comment type="similarity">
    <text evidence="1">Belongs to the TonB-dependent receptor family.</text>
</comment>
<dbReference type="PANTHER" id="PTHR34978">
    <property type="entry name" value="POSSIBLE SENSOR-TRANSDUCER PROTEIN BLAR"/>
    <property type="match status" value="1"/>
</dbReference>
<dbReference type="InterPro" id="IPR039426">
    <property type="entry name" value="TonB-dep_rcpt-like"/>
</dbReference>
<evidence type="ECO:0000259" key="4">
    <source>
        <dbReference type="Pfam" id="PF07715"/>
    </source>
</evidence>
<dbReference type="InterPro" id="IPR008756">
    <property type="entry name" value="Peptidase_M56"/>
</dbReference>
<feature type="domain" description="Peptidase M56" evidence="3">
    <location>
        <begin position="86"/>
        <end position="254"/>
    </location>
</feature>
<keyword evidence="1 2" id="KW-0812">Transmembrane</keyword>
<dbReference type="Pfam" id="PF07715">
    <property type="entry name" value="Plug"/>
    <property type="match status" value="1"/>
</dbReference>
<keyword evidence="6" id="KW-1185">Reference proteome</keyword>
<dbReference type="InterPro" id="IPR012910">
    <property type="entry name" value="Plug_dom"/>
</dbReference>
<proteinExistence type="inferred from homology"/>
<organism evidence="5 6">
    <name type="scientific">Cellulophaga tyrosinoxydans</name>
    <dbReference type="NCBI Taxonomy" id="504486"/>
    <lineage>
        <taxon>Bacteria</taxon>
        <taxon>Pseudomonadati</taxon>
        <taxon>Bacteroidota</taxon>
        <taxon>Flavobacteriia</taxon>
        <taxon>Flavobacteriales</taxon>
        <taxon>Flavobacteriaceae</taxon>
        <taxon>Cellulophaga</taxon>
    </lineage>
</organism>
<dbReference type="GO" id="GO:0009279">
    <property type="term" value="C:cell outer membrane"/>
    <property type="evidence" value="ECO:0007669"/>
    <property type="project" value="UniProtKB-SubCell"/>
</dbReference>
<keyword evidence="1 2" id="KW-0472">Membrane</keyword>
<dbReference type="CDD" id="cd07341">
    <property type="entry name" value="M56_BlaR1_MecR1_like"/>
    <property type="match status" value="1"/>
</dbReference>
<feature type="transmembrane region" description="Helical" evidence="2">
    <location>
        <begin position="37"/>
        <end position="54"/>
    </location>
</feature>
<dbReference type="RefSeq" id="WP_084059866.1">
    <property type="nucleotide sequence ID" value="NZ_FWXO01000001.1"/>
</dbReference>
<evidence type="ECO:0000313" key="6">
    <source>
        <dbReference type="Proteomes" id="UP000192360"/>
    </source>
</evidence>
<comment type="subcellular location">
    <subcellularLocation>
        <location evidence="1">Cell outer membrane</location>
        <topology evidence="1">Multi-pass membrane protein</topology>
    </subcellularLocation>
</comment>
<dbReference type="STRING" id="504486.SAMN05660703_0562"/>
<keyword evidence="1" id="KW-1134">Transmembrane beta strand</keyword>
<evidence type="ECO:0000259" key="3">
    <source>
        <dbReference type="Pfam" id="PF05569"/>
    </source>
</evidence>
<dbReference type="SUPFAM" id="SSF56935">
    <property type="entry name" value="Porins"/>
    <property type="match status" value="1"/>
</dbReference>
<dbReference type="Gene3D" id="2.170.130.10">
    <property type="entry name" value="TonB-dependent receptor, plug domain"/>
    <property type="match status" value="1"/>
</dbReference>
<keyword evidence="1" id="KW-0998">Cell outer membrane</keyword>
<gene>
    <name evidence="5" type="ORF">SAMN05660703_0562</name>
</gene>
<dbReference type="EMBL" id="FWXO01000001">
    <property type="protein sequence ID" value="SMC36430.1"/>
    <property type="molecule type" value="Genomic_DNA"/>
</dbReference>
<evidence type="ECO:0000256" key="1">
    <source>
        <dbReference type="PROSITE-ProRule" id="PRU01360"/>
    </source>
</evidence>
<dbReference type="InterPro" id="IPR052173">
    <property type="entry name" value="Beta-lactam_resp_regulator"/>
</dbReference>
<dbReference type="PANTHER" id="PTHR34978:SF3">
    <property type="entry name" value="SLR0241 PROTEIN"/>
    <property type="match status" value="1"/>
</dbReference>
<accession>A0A1W1YJM4</accession>
<dbReference type="Pfam" id="PF05569">
    <property type="entry name" value="Peptidase_M56"/>
    <property type="match status" value="1"/>
</dbReference>
<dbReference type="AlphaFoldDB" id="A0A1W1YJM4"/>
<feature type="transmembrane region" description="Helical" evidence="2">
    <location>
        <begin position="264"/>
        <end position="281"/>
    </location>
</feature>
<dbReference type="InterPro" id="IPR037066">
    <property type="entry name" value="Plug_dom_sf"/>
</dbReference>
<dbReference type="PROSITE" id="PS52016">
    <property type="entry name" value="TONB_DEPENDENT_REC_3"/>
    <property type="match status" value="1"/>
</dbReference>
<reference evidence="6" key="1">
    <citation type="submission" date="2017-04" db="EMBL/GenBank/DDBJ databases">
        <authorList>
            <person name="Varghese N."/>
            <person name="Submissions S."/>
        </authorList>
    </citation>
    <scope>NUCLEOTIDE SEQUENCE [LARGE SCALE GENOMIC DNA]</scope>
    <source>
        <strain evidence="6">DSM 21164</strain>
    </source>
</reference>
<keyword evidence="2" id="KW-1133">Transmembrane helix</keyword>
<feature type="domain" description="TonB-dependent receptor plug" evidence="4">
    <location>
        <begin position="430"/>
        <end position="525"/>
    </location>
</feature>
<feature type="transmembrane region" description="Helical" evidence="2">
    <location>
        <begin position="86"/>
        <end position="107"/>
    </location>
</feature>